<feature type="transmembrane region" description="Helical" evidence="2">
    <location>
        <begin position="50"/>
        <end position="69"/>
    </location>
</feature>
<evidence type="ECO:0000313" key="6">
    <source>
        <dbReference type="Proteomes" id="UP000308054"/>
    </source>
</evidence>
<feature type="region of interest" description="Disordered" evidence="1">
    <location>
        <begin position="149"/>
        <end position="209"/>
    </location>
</feature>
<dbReference type="InterPro" id="IPR037401">
    <property type="entry name" value="SnoaL-like"/>
</dbReference>
<feature type="domain" description="SnoaL-like" evidence="4">
    <location>
        <begin position="210"/>
        <end position="324"/>
    </location>
</feature>
<dbReference type="InterPro" id="IPR019251">
    <property type="entry name" value="DUF2231_TM"/>
</dbReference>
<feature type="compositionally biased region" description="Basic and acidic residues" evidence="1">
    <location>
        <begin position="340"/>
        <end position="350"/>
    </location>
</feature>
<dbReference type="RefSeq" id="WP_135996287.1">
    <property type="nucleotide sequence ID" value="NZ_CP071057.1"/>
</dbReference>
<feature type="transmembrane region" description="Helical" evidence="2">
    <location>
        <begin position="89"/>
        <end position="107"/>
    </location>
</feature>
<keyword evidence="6" id="KW-1185">Reference proteome</keyword>
<accession>A0A4S2GZS9</accession>
<evidence type="ECO:0000313" key="5">
    <source>
        <dbReference type="EMBL" id="TGY88441.1"/>
    </source>
</evidence>
<feature type="transmembrane region" description="Helical" evidence="2">
    <location>
        <begin position="12"/>
        <end position="38"/>
    </location>
</feature>
<feature type="transmembrane region" description="Helical" evidence="2">
    <location>
        <begin position="114"/>
        <end position="133"/>
    </location>
</feature>
<reference evidence="5 6" key="1">
    <citation type="journal article" date="2017" name="Int. J. Syst. Evol. Microbiol.">
        <title>Marinicauda algicola sp. nov., isolated from a marine red alga Rhodosorus marinus.</title>
        <authorList>
            <person name="Jeong S.E."/>
            <person name="Jeon S.H."/>
            <person name="Chun B.H."/>
            <person name="Kim D.W."/>
            <person name="Jeon C.O."/>
        </authorList>
    </citation>
    <scope>NUCLEOTIDE SEQUENCE [LARGE SCALE GENOMIC DNA]</scope>
    <source>
        <strain evidence="5 6">JCM 31718</strain>
    </source>
</reference>
<feature type="region of interest" description="Disordered" evidence="1">
    <location>
        <begin position="327"/>
        <end position="350"/>
    </location>
</feature>
<gene>
    <name evidence="5" type="ORF">E5163_11530</name>
</gene>
<dbReference type="EMBL" id="SRXW01000003">
    <property type="protein sequence ID" value="TGY88441.1"/>
    <property type="molecule type" value="Genomic_DNA"/>
</dbReference>
<evidence type="ECO:0000259" key="4">
    <source>
        <dbReference type="Pfam" id="PF13474"/>
    </source>
</evidence>
<dbReference type="SUPFAM" id="SSF54427">
    <property type="entry name" value="NTF2-like"/>
    <property type="match status" value="1"/>
</dbReference>
<keyword evidence="2" id="KW-1133">Transmembrane helix</keyword>
<dbReference type="InterPro" id="IPR032710">
    <property type="entry name" value="NTF2-like_dom_sf"/>
</dbReference>
<dbReference type="Pfam" id="PF09990">
    <property type="entry name" value="DUF2231"/>
    <property type="match status" value="1"/>
</dbReference>
<evidence type="ECO:0000256" key="2">
    <source>
        <dbReference type="SAM" id="Phobius"/>
    </source>
</evidence>
<dbReference type="OrthoDB" id="5574313at2"/>
<feature type="domain" description="DUF2231" evidence="3">
    <location>
        <begin position="8"/>
        <end position="146"/>
    </location>
</feature>
<keyword evidence="2" id="KW-0472">Membrane</keyword>
<organism evidence="5 6">
    <name type="scientific">Marinicauda algicola</name>
    <dbReference type="NCBI Taxonomy" id="2029849"/>
    <lineage>
        <taxon>Bacteria</taxon>
        <taxon>Pseudomonadati</taxon>
        <taxon>Pseudomonadota</taxon>
        <taxon>Alphaproteobacteria</taxon>
        <taxon>Maricaulales</taxon>
        <taxon>Maricaulaceae</taxon>
        <taxon>Marinicauda</taxon>
    </lineage>
</organism>
<dbReference type="Pfam" id="PF13474">
    <property type="entry name" value="SnoaL_3"/>
    <property type="match status" value="1"/>
</dbReference>
<evidence type="ECO:0000259" key="3">
    <source>
        <dbReference type="Pfam" id="PF09990"/>
    </source>
</evidence>
<feature type="compositionally biased region" description="Basic and acidic residues" evidence="1">
    <location>
        <begin position="154"/>
        <end position="196"/>
    </location>
</feature>
<keyword evidence="2" id="KW-0812">Transmembrane</keyword>
<dbReference type="Proteomes" id="UP000308054">
    <property type="component" value="Unassembled WGS sequence"/>
</dbReference>
<comment type="caution">
    <text evidence="5">The sequence shown here is derived from an EMBL/GenBank/DDBJ whole genome shotgun (WGS) entry which is preliminary data.</text>
</comment>
<sequence>MDNLIEPNLHPVFVHFVVGLLFSGALVLAVAAFVPGAARWRSAMLAGGDWMLALGLLAAVGALVAGFQAYYTVAHDAASHAAMTTHRNWALVTASVFAALGAWRWMIRHDGPGPLFAAAALAAAALLAVTAWWGGVVVFEHGVGVQSLPAASGEGHDHAHGEGGHGDSHDEASAAQQDGHEHAAPSGEGRDGHSQEGVHAPETGSAGTPEAAADAFHAALAGSHEAQVRALLSGDVLILESGGAERSLEQYASHHMMADMAFLSNVESERLSRTSKVHGDAAWVATESALRGTHQGREIAVKAQETLVLRRRGEGWVIEHVHWSNSPLGEDEVAQEVPAAEEHDHGDHEH</sequence>
<dbReference type="Gene3D" id="3.10.450.50">
    <property type="match status" value="1"/>
</dbReference>
<proteinExistence type="predicted"/>
<protein>
    <submittedName>
        <fullName evidence="5">DUF2231 domain-containing protein</fullName>
    </submittedName>
</protein>
<dbReference type="AlphaFoldDB" id="A0A4S2GZS9"/>
<name>A0A4S2GZS9_9PROT</name>
<evidence type="ECO:0000256" key="1">
    <source>
        <dbReference type="SAM" id="MobiDB-lite"/>
    </source>
</evidence>